<dbReference type="InterPro" id="IPR011992">
    <property type="entry name" value="EF-hand-dom_pair"/>
</dbReference>
<keyword evidence="3" id="KW-0677">Repeat</keyword>
<sequence>MGCTTSKTTPITLSDDDIEYLTRNTSYSDQEIRDWYKGFQSDCPDGRLTKKKFLEIYSMFCPDGSPTQFCDHIYRTFDSDGDGYIDFKEFLLAVGITTGSNPREKLKWAFRMYDINRDGLIDVDEMSKIIKSLYQMLGSDSVAFNEQDKKVQFIFDTMDYNRDGKVSLEEFIDVCNQDDQLAKLLCVGTAAT</sequence>
<accession>T1KS46</accession>
<reference evidence="6" key="2">
    <citation type="submission" date="2015-06" db="UniProtKB">
        <authorList>
            <consortium name="EnsemblMetazoa"/>
        </authorList>
    </citation>
    <scope>IDENTIFICATION</scope>
</reference>
<organism evidence="6 7">
    <name type="scientific">Tetranychus urticae</name>
    <name type="common">Two-spotted spider mite</name>
    <dbReference type="NCBI Taxonomy" id="32264"/>
    <lineage>
        <taxon>Eukaryota</taxon>
        <taxon>Metazoa</taxon>
        <taxon>Ecdysozoa</taxon>
        <taxon>Arthropoda</taxon>
        <taxon>Chelicerata</taxon>
        <taxon>Arachnida</taxon>
        <taxon>Acari</taxon>
        <taxon>Acariformes</taxon>
        <taxon>Trombidiformes</taxon>
        <taxon>Prostigmata</taxon>
        <taxon>Eleutherengona</taxon>
        <taxon>Raphignathae</taxon>
        <taxon>Tetranychoidea</taxon>
        <taxon>Tetranychidae</taxon>
        <taxon>Tetranychus</taxon>
    </lineage>
</organism>
<evidence type="ECO:0000313" key="6">
    <source>
        <dbReference type="EnsemblMetazoa" id="tetur19g01810.1"/>
    </source>
</evidence>
<dbReference type="AlphaFoldDB" id="T1KS46"/>
<keyword evidence="2" id="KW-0479">Metal-binding</keyword>
<dbReference type="Gene3D" id="1.10.238.10">
    <property type="entry name" value="EF-hand"/>
    <property type="match status" value="1"/>
</dbReference>
<dbReference type="STRING" id="32264.T1KS46"/>
<feature type="domain" description="EF-hand" evidence="5">
    <location>
        <begin position="65"/>
        <end position="100"/>
    </location>
</feature>
<dbReference type="PROSITE" id="PS50222">
    <property type="entry name" value="EF_HAND_2"/>
    <property type="match status" value="3"/>
</dbReference>
<comment type="similarity">
    <text evidence="1">Belongs to the recoverin family.</text>
</comment>
<evidence type="ECO:0000313" key="7">
    <source>
        <dbReference type="Proteomes" id="UP000015104"/>
    </source>
</evidence>
<dbReference type="InterPro" id="IPR028846">
    <property type="entry name" value="Recoverin"/>
</dbReference>
<dbReference type="KEGG" id="tut:107366638"/>
<keyword evidence="4" id="KW-0106">Calcium</keyword>
<dbReference type="Proteomes" id="UP000015104">
    <property type="component" value="Unassembled WGS sequence"/>
</dbReference>
<evidence type="ECO:0000259" key="5">
    <source>
        <dbReference type="PROSITE" id="PS50222"/>
    </source>
</evidence>
<name>T1KS46_TETUR</name>
<dbReference type="HOGENOM" id="CLU_072366_1_0_1"/>
<dbReference type="EnsemblMetazoa" id="tetur19g01810.1">
    <property type="protein sequence ID" value="tetur19g01810.1"/>
    <property type="gene ID" value="tetur19g01810"/>
</dbReference>
<keyword evidence="7" id="KW-1185">Reference proteome</keyword>
<dbReference type="EMBL" id="CAEY01000422">
    <property type="status" value="NOT_ANNOTATED_CDS"/>
    <property type="molecule type" value="Genomic_DNA"/>
</dbReference>
<dbReference type="SMART" id="SM00054">
    <property type="entry name" value="EFh"/>
    <property type="match status" value="3"/>
</dbReference>
<proteinExistence type="inferred from homology"/>
<dbReference type="eggNOG" id="KOG0044">
    <property type="taxonomic scope" value="Eukaryota"/>
</dbReference>
<feature type="domain" description="EF-hand" evidence="5">
    <location>
        <begin position="101"/>
        <end position="136"/>
    </location>
</feature>
<evidence type="ECO:0000256" key="2">
    <source>
        <dbReference type="ARBA" id="ARBA00022723"/>
    </source>
</evidence>
<dbReference type="CDD" id="cd00051">
    <property type="entry name" value="EFh"/>
    <property type="match status" value="2"/>
</dbReference>
<protein>
    <recommendedName>
        <fullName evidence="5">EF-hand domain-containing protein</fullName>
    </recommendedName>
</protein>
<feature type="domain" description="EF-hand" evidence="5">
    <location>
        <begin position="146"/>
        <end position="181"/>
    </location>
</feature>
<reference evidence="7" key="1">
    <citation type="submission" date="2011-08" db="EMBL/GenBank/DDBJ databases">
        <authorList>
            <person name="Rombauts S."/>
        </authorList>
    </citation>
    <scope>NUCLEOTIDE SEQUENCE</scope>
    <source>
        <strain evidence="7">London</strain>
    </source>
</reference>
<dbReference type="GO" id="GO:0005509">
    <property type="term" value="F:calcium ion binding"/>
    <property type="evidence" value="ECO:0007669"/>
    <property type="project" value="InterPro"/>
</dbReference>
<dbReference type="PANTHER" id="PTHR23055">
    <property type="entry name" value="CALCIUM BINDING PROTEINS"/>
    <property type="match status" value="1"/>
</dbReference>
<dbReference type="OrthoDB" id="191686at2759"/>
<dbReference type="InterPro" id="IPR018247">
    <property type="entry name" value="EF_Hand_1_Ca_BS"/>
</dbReference>
<dbReference type="PANTHER" id="PTHR23055:SF69">
    <property type="entry name" value="NEURONAL CALCIUM SENSOR 2"/>
    <property type="match status" value="1"/>
</dbReference>
<evidence type="ECO:0000256" key="1">
    <source>
        <dbReference type="ARBA" id="ARBA00006049"/>
    </source>
</evidence>
<dbReference type="OMA" id="TALYLMT"/>
<gene>
    <name evidence="6" type="primary">107366638</name>
</gene>
<dbReference type="Pfam" id="PF13499">
    <property type="entry name" value="EF-hand_7"/>
    <property type="match status" value="1"/>
</dbReference>
<dbReference type="FunFam" id="1.10.238.10:FF:000009">
    <property type="entry name" value="Visinin-like protein 1"/>
    <property type="match status" value="1"/>
</dbReference>
<dbReference type="PROSITE" id="PS00018">
    <property type="entry name" value="EF_HAND_1"/>
    <property type="match status" value="3"/>
</dbReference>
<dbReference type="PRINTS" id="PR00450">
    <property type="entry name" value="RECOVERIN"/>
</dbReference>
<dbReference type="SUPFAM" id="SSF47473">
    <property type="entry name" value="EF-hand"/>
    <property type="match status" value="1"/>
</dbReference>
<evidence type="ECO:0000256" key="4">
    <source>
        <dbReference type="ARBA" id="ARBA00022837"/>
    </source>
</evidence>
<evidence type="ECO:0000256" key="3">
    <source>
        <dbReference type="ARBA" id="ARBA00022737"/>
    </source>
</evidence>
<dbReference type="Pfam" id="PF00036">
    <property type="entry name" value="EF-hand_1"/>
    <property type="match status" value="1"/>
</dbReference>
<dbReference type="InterPro" id="IPR002048">
    <property type="entry name" value="EF_hand_dom"/>
</dbReference>